<comment type="caution">
    <text evidence="2">The sequence shown here is derived from an EMBL/GenBank/DDBJ whole genome shotgun (WGS) entry which is preliminary data.</text>
</comment>
<dbReference type="VEuPathDB" id="PiroplasmaDB:BOVATA_033610"/>
<gene>
    <name evidence="2" type="ORF">BOVATA_033610</name>
</gene>
<sequence length="398" mass="40817">MRIHKNAGRYHQVLCGGAFHKIAEPVPPRPRRAHQSRLPRAQGDRDDHGNNNRTAAGLDDSDLGVGNGHAVDGVLGAEVVGDHPAVGLVLDVELGEGLELERRVLGHAGRELSALDEPDTHDVVGVARAHYVNDTEGNAAEVGLETLQEAAKHVGGGDVGLALVVELVVLHEVEAPVLGIVVAPQPRHNLLLEVTLAVAVGLLPRVQHERALGGGAALERSELLLVVDVGVTGLNGADQTRQVAETSLQVASVKLADRHKVLDSHGAHEVSDGKALANQEGTAKKEGIGGPEALGELRGAGSVNLGNGLAAAADVETVVEELHPGGGVAAGEQLSGGVTLLLLLHHVAADGDGAAEGAEATAELNTHTGLHLAELVLLALRAAASALGELEVVGHTQK</sequence>
<dbReference type="GeneID" id="39875638"/>
<dbReference type="EMBL" id="BDSA01000003">
    <property type="protein sequence ID" value="GBE61868.1"/>
    <property type="molecule type" value="Genomic_DNA"/>
</dbReference>
<protein>
    <submittedName>
        <fullName evidence="2">Uncharacterized protein</fullName>
    </submittedName>
</protein>
<organism evidence="2 3">
    <name type="scientific">Babesia ovata</name>
    <dbReference type="NCBI Taxonomy" id="189622"/>
    <lineage>
        <taxon>Eukaryota</taxon>
        <taxon>Sar</taxon>
        <taxon>Alveolata</taxon>
        <taxon>Apicomplexa</taxon>
        <taxon>Aconoidasida</taxon>
        <taxon>Piroplasmida</taxon>
        <taxon>Babesiidae</taxon>
        <taxon>Babesia</taxon>
    </lineage>
</organism>
<evidence type="ECO:0000313" key="2">
    <source>
        <dbReference type="EMBL" id="GBE61868.1"/>
    </source>
</evidence>
<dbReference type="RefSeq" id="XP_028868111.1">
    <property type="nucleotide sequence ID" value="XM_029012278.1"/>
</dbReference>
<keyword evidence="3" id="KW-1185">Reference proteome</keyword>
<dbReference type="AlphaFoldDB" id="A0A2H6KFU6"/>
<accession>A0A2H6KFU6</accession>
<reference evidence="2 3" key="1">
    <citation type="journal article" date="2017" name="BMC Genomics">
        <title>Whole-genome assembly of Babesia ovata and comparative genomics between closely related pathogens.</title>
        <authorList>
            <person name="Yamagishi J."/>
            <person name="Asada M."/>
            <person name="Hakimi H."/>
            <person name="Tanaka T.Q."/>
            <person name="Sugimoto C."/>
            <person name="Kawazu S."/>
        </authorList>
    </citation>
    <scope>NUCLEOTIDE SEQUENCE [LARGE SCALE GENOMIC DNA]</scope>
    <source>
        <strain evidence="2 3">Miyake</strain>
    </source>
</reference>
<name>A0A2H6KFU6_9APIC</name>
<evidence type="ECO:0000256" key="1">
    <source>
        <dbReference type="SAM" id="MobiDB-lite"/>
    </source>
</evidence>
<proteinExistence type="predicted"/>
<feature type="region of interest" description="Disordered" evidence="1">
    <location>
        <begin position="22"/>
        <end position="63"/>
    </location>
</feature>
<dbReference type="Proteomes" id="UP000236319">
    <property type="component" value="Unassembled WGS sequence"/>
</dbReference>
<evidence type="ECO:0000313" key="3">
    <source>
        <dbReference type="Proteomes" id="UP000236319"/>
    </source>
</evidence>